<keyword evidence="2 4" id="KW-0103">Bromodomain</keyword>
<organism evidence="7 8">
    <name type="scientific">Kingdonia uniflora</name>
    <dbReference type="NCBI Taxonomy" id="39325"/>
    <lineage>
        <taxon>Eukaryota</taxon>
        <taxon>Viridiplantae</taxon>
        <taxon>Streptophyta</taxon>
        <taxon>Embryophyta</taxon>
        <taxon>Tracheophyta</taxon>
        <taxon>Spermatophyta</taxon>
        <taxon>Magnoliopsida</taxon>
        <taxon>Ranunculales</taxon>
        <taxon>Circaeasteraceae</taxon>
        <taxon>Kingdonia</taxon>
    </lineage>
</organism>
<keyword evidence="1" id="KW-0805">Transcription regulation</keyword>
<feature type="domain" description="Bromo" evidence="5">
    <location>
        <begin position="151"/>
        <end position="226"/>
    </location>
</feature>
<dbReference type="OrthoDB" id="21449at2759"/>
<dbReference type="PRINTS" id="PR00503">
    <property type="entry name" value="BROMODOMAIN"/>
</dbReference>
<feature type="domain" description="NET" evidence="6">
    <location>
        <begin position="295"/>
        <end position="376"/>
    </location>
</feature>
<evidence type="ECO:0000256" key="1">
    <source>
        <dbReference type="ARBA" id="ARBA00023015"/>
    </source>
</evidence>
<dbReference type="SMART" id="SM00297">
    <property type="entry name" value="BROMO"/>
    <property type="match status" value="1"/>
</dbReference>
<dbReference type="SUPFAM" id="SSF47370">
    <property type="entry name" value="Bromodomain"/>
    <property type="match status" value="1"/>
</dbReference>
<dbReference type="Gene3D" id="1.20.1270.220">
    <property type="match status" value="1"/>
</dbReference>
<dbReference type="AlphaFoldDB" id="A0A7J7KWK2"/>
<dbReference type="Proteomes" id="UP000541444">
    <property type="component" value="Unassembled WGS sequence"/>
</dbReference>
<gene>
    <name evidence="7" type="ORF">GIB67_002093</name>
</gene>
<dbReference type="InterPro" id="IPR027353">
    <property type="entry name" value="NET_dom"/>
</dbReference>
<evidence type="ECO:0000313" key="7">
    <source>
        <dbReference type="EMBL" id="KAF6134692.1"/>
    </source>
</evidence>
<evidence type="ECO:0000259" key="5">
    <source>
        <dbReference type="PROSITE" id="PS50014"/>
    </source>
</evidence>
<dbReference type="InterPro" id="IPR036427">
    <property type="entry name" value="Bromodomain-like_sf"/>
</dbReference>
<keyword evidence="3" id="KW-0804">Transcription</keyword>
<dbReference type="EMBL" id="JACGCM010002827">
    <property type="protein sequence ID" value="KAF6134692.1"/>
    <property type="molecule type" value="Genomic_DNA"/>
</dbReference>
<dbReference type="Gene3D" id="1.20.920.10">
    <property type="entry name" value="Bromodomain-like"/>
    <property type="match status" value="1"/>
</dbReference>
<name>A0A7J7KWK2_9MAGN</name>
<comment type="caution">
    <text evidence="7">The sequence shown here is derived from an EMBL/GenBank/DDBJ whole genome shotgun (WGS) entry which is preliminary data.</text>
</comment>
<evidence type="ECO:0000256" key="4">
    <source>
        <dbReference type="PROSITE-ProRule" id="PRU00035"/>
    </source>
</evidence>
<dbReference type="InterPro" id="IPR001487">
    <property type="entry name" value="Bromodomain"/>
</dbReference>
<sequence length="405" mass="46101">MGDMTQFCDFNHVFVVKDACSEALWMEPTDAPDMNTTHLNGDLLAIEDVGVSRIEDAEVDLESLRHYVDGMVSKVDELEQKMDKVSNFYSCLNTKQTNNSKGSSVVKSKDKEKQIFSIKKQQQDAAKREAAAAKRMQELMRQFATIMRQLAQHKWAYPFMQPVDVKGLGLHDYYEVIDKPMDFSTIKNQMEAKDGTGYKNVREIYADVRLVFKNAMTYNDDRNDVHVMAKSLLAKFEEKWLSLVPKVIEEETRRKEEEAEAQMNMQLAEEAANAKSARDIRTEILYLDSHLDELRETVVRKCRKISVEEKRKLGSGLSLLSPEDLTKSLEIIAQKNSNFQATAPEVDIDMDALSESTLWSLKFLVKDALEAKGKSAASKDNNEKRKKELCAAIKTAKKKNKKATS</sequence>
<evidence type="ECO:0000256" key="2">
    <source>
        <dbReference type="ARBA" id="ARBA00023117"/>
    </source>
</evidence>
<proteinExistence type="predicted"/>
<accession>A0A7J7KWK2</accession>
<keyword evidence="8" id="KW-1185">Reference proteome</keyword>
<dbReference type="InterPro" id="IPR038336">
    <property type="entry name" value="NET_sf"/>
</dbReference>
<dbReference type="PANTHER" id="PTHR45926">
    <property type="entry name" value="OSJNBA0053K19.4 PROTEIN"/>
    <property type="match status" value="1"/>
</dbReference>
<dbReference type="PROSITE" id="PS51525">
    <property type="entry name" value="NET"/>
    <property type="match status" value="1"/>
</dbReference>
<dbReference type="Pfam" id="PF00439">
    <property type="entry name" value="Bromodomain"/>
    <property type="match status" value="1"/>
</dbReference>
<reference evidence="7 8" key="1">
    <citation type="journal article" date="2020" name="IScience">
        <title>Genome Sequencing of the Endangered Kingdonia uniflora (Circaeasteraceae, Ranunculales) Reveals Potential Mechanisms of Evolutionary Specialization.</title>
        <authorList>
            <person name="Sun Y."/>
            <person name="Deng T."/>
            <person name="Zhang A."/>
            <person name="Moore M.J."/>
            <person name="Landis J.B."/>
            <person name="Lin N."/>
            <person name="Zhang H."/>
            <person name="Zhang X."/>
            <person name="Huang J."/>
            <person name="Zhang X."/>
            <person name="Sun H."/>
            <person name="Wang H."/>
        </authorList>
    </citation>
    <scope>NUCLEOTIDE SEQUENCE [LARGE SCALE GENOMIC DNA]</scope>
    <source>
        <strain evidence="7">TB1705</strain>
        <tissue evidence="7">Leaf</tissue>
    </source>
</reference>
<evidence type="ECO:0000313" key="8">
    <source>
        <dbReference type="Proteomes" id="UP000541444"/>
    </source>
</evidence>
<dbReference type="PROSITE" id="PS50014">
    <property type="entry name" value="BROMODOMAIN_2"/>
    <property type="match status" value="1"/>
</dbReference>
<evidence type="ECO:0000259" key="6">
    <source>
        <dbReference type="PROSITE" id="PS51525"/>
    </source>
</evidence>
<evidence type="ECO:0000256" key="3">
    <source>
        <dbReference type="ARBA" id="ARBA00023163"/>
    </source>
</evidence>
<protein>
    <submittedName>
        <fullName evidence="7">Uncharacterized protein</fullName>
    </submittedName>
</protein>
<dbReference type="Pfam" id="PF17035">
    <property type="entry name" value="BET"/>
    <property type="match status" value="1"/>
</dbReference>